<dbReference type="EMBL" id="PUHQ01000109">
    <property type="protein sequence ID" value="KAG0655861.1"/>
    <property type="molecule type" value="Genomic_DNA"/>
</dbReference>
<sequence>MPPRRPPLPATQGGTEAGPSSKKRCVEAAETKSNTRPAQKKTPSLAKSSSKSGSSGAADVGSQEAIERESKQQSLDKCKGKGRTADSNVESVESEGNKGTDDESAAEAREQQEEIDFERVEEEKPSLIRKYLEEVVEAYVKANLTDTEKLKHYLDLWEVCQRLEALRNAAHFEVKLDNGNVRLEKKLTWQLPEPKLERRAPQGEDVSTLERFTRSRRKHHLTYGGLLFLFLLITAPHWIKIYQSAADADKKGKLKSWRADPKDFVCGVAMKDCDSSCVYMLVMSLGRERLEEHIKQCISLAMALAHKKLPFKKWQKHMIYAPPTELAPTFAHFVLYWVEHLAISAADATRCGVNVNAFDAAAWEHRITVHELIALVKVVLDNLSPLDNNGIRIPTRTHISHAFFIENHDEFHKAAPLTASTMEAIFMGRCWAFHTRNVFKDVAVADDIWAKQKRPIRLLTTRAERDKAYKALLDVKDRGKNVNGWDTGKEIARSMKKTPPRQKQYPAVRNQKGDSGDESVSAAQSGGNNKAGLTAEMKASDRCWEKRDRNWHVVDHGEEEWVEHDDVDFGF</sequence>
<dbReference type="Proteomes" id="UP000777482">
    <property type="component" value="Unassembled WGS sequence"/>
</dbReference>
<protein>
    <submittedName>
        <fullName evidence="2">Uncharacterized protein</fullName>
    </submittedName>
</protein>
<dbReference type="AlphaFoldDB" id="A0A9P7B2T3"/>
<evidence type="ECO:0000256" key="1">
    <source>
        <dbReference type="SAM" id="MobiDB-lite"/>
    </source>
</evidence>
<organism evidence="2 3">
    <name type="scientific">Rhodotorula mucilaginosa</name>
    <name type="common">Yeast</name>
    <name type="synonym">Rhodotorula rubra</name>
    <dbReference type="NCBI Taxonomy" id="5537"/>
    <lineage>
        <taxon>Eukaryota</taxon>
        <taxon>Fungi</taxon>
        <taxon>Dikarya</taxon>
        <taxon>Basidiomycota</taxon>
        <taxon>Pucciniomycotina</taxon>
        <taxon>Microbotryomycetes</taxon>
        <taxon>Sporidiobolales</taxon>
        <taxon>Sporidiobolaceae</taxon>
        <taxon>Rhodotorula</taxon>
    </lineage>
</organism>
<gene>
    <name evidence="2" type="ORF">C6P46_000566</name>
</gene>
<evidence type="ECO:0000313" key="3">
    <source>
        <dbReference type="Proteomes" id="UP000777482"/>
    </source>
</evidence>
<feature type="region of interest" description="Disordered" evidence="1">
    <location>
        <begin position="1"/>
        <end position="120"/>
    </location>
</feature>
<dbReference type="OrthoDB" id="10363475at2759"/>
<feature type="compositionally biased region" description="Basic and acidic residues" evidence="1">
    <location>
        <begin position="95"/>
        <end position="120"/>
    </location>
</feature>
<proteinExistence type="predicted"/>
<feature type="compositionally biased region" description="Basic and acidic residues" evidence="1">
    <location>
        <begin position="65"/>
        <end position="79"/>
    </location>
</feature>
<comment type="caution">
    <text evidence="2">The sequence shown here is derived from an EMBL/GenBank/DDBJ whole genome shotgun (WGS) entry which is preliminary data.</text>
</comment>
<feature type="region of interest" description="Disordered" evidence="1">
    <location>
        <begin position="493"/>
        <end position="533"/>
    </location>
</feature>
<evidence type="ECO:0000313" key="2">
    <source>
        <dbReference type="EMBL" id="KAG0655861.1"/>
    </source>
</evidence>
<keyword evidence="3" id="KW-1185">Reference proteome</keyword>
<feature type="compositionally biased region" description="Low complexity" evidence="1">
    <location>
        <begin position="40"/>
        <end position="62"/>
    </location>
</feature>
<name>A0A9P7B2T3_RHOMI</name>
<reference evidence="2 3" key="1">
    <citation type="submission" date="2020-11" db="EMBL/GenBank/DDBJ databases">
        <title>Kefir isolates.</title>
        <authorList>
            <person name="Marcisauskas S."/>
            <person name="Kim Y."/>
            <person name="Blasche S."/>
        </authorList>
    </citation>
    <scope>NUCLEOTIDE SEQUENCE [LARGE SCALE GENOMIC DNA]</scope>
    <source>
        <strain evidence="2 3">KR</strain>
    </source>
</reference>
<accession>A0A9P7B2T3</accession>